<dbReference type="GO" id="GO:0016791">
    <property type="term" value="F:phosphatase activity"/>
    <property type="evidence" value="ECO:0007669"/>
    <property type="project" value="TreeGrafter"/>
</dbReference>
<dbReference type="InterPro" id="IPR029033">
    <property type="entry name" value="His_PPase_superfam"/>
</dbReference>
<reference evidence="2" key="1">
    <citation type="journal article" date="2022" name="G3 (Bethesda)">
        <title>High quality genome of the basidiomycete yeast Dioszegia hungarica PDD-24b-2 isolated from cloud water.</title>
        <authorList>
            <person name="Jarrige D."/>
            <person name="Haridas S."/>
            <person name="Bleykasten-Grosshans C."/>
            <person name="Joly M."/>
            <person name="Nadalig T."/>
            <person name="Sancelme M."/>
            <person name="Vuilleumier S."/>
            <person name="Grigoriev I.V."/>
            <person name="Amato P."/>
            <person name="Bringel F."/>
        </authorList>
    </citation>
    <scope>NUCLEOTIDE SEQUENCE</scope>
    <source>
        <strain evidence="2">PDD-24b-2</strain>
    </source>
</reference>
<dbReference type="EMBL" id="JAKWFO010000012">
    <property type="protein sequence ID" value="KAI9633096.1"/>
    <property type="molecule type" value="Genomic_DNA"/>
</dbReference>
<dbReference type="InterPro" id="IPR050645">
    <property type="entry name" value="Histidine_acid_phosphatase"/>
</dbReference>
<evidence type="ECO:0000313" key="2">
    <source>
        <dbReference type="EMBL" id="KAI9633096.1"/>
    </source>
</evidence>
<dbReference type="Pfam" id="PF00328">
    <property type="entry name" value="His_Phos_2"/>
    <property type="match status" value="1"/>
</dbReference>
<dbReference type="RefSeq" id="XP_052942873.1">
    <property type="nucleotide sequence ID" value="XM_053091025.1"/>
</dbReference>
<name>A0AA38H3H6_9TREE</name>
<accession>A0AA38H3H6</accession>
<organism evidence="2 3">
    <name type="scientific">Dioszegia hungarica</name>
    <dbReference type="NCBI Taxonomy" id="4972"/>
    <lineage>
        <taxon>Eukaryota</taxon>
        <taxon>Fungi</taxon>
        <taxon>Dikarya</taxon>
        <taxon>Basidiomycota</taxon>
        <taxon>Agaricomycotina</taxon>
        <taxon>Tremellomycetes</taxon>
        <taxon>Tremellales</taxon>
        <taxon>Bulleribasidiaceae</taxon>
        <taxon>Dioszegia</taxon>
    </lineage>
</organism>
<comment type="caution">
    <text evidence="2">The sequence shown here is derived from an EMBL/GenBank/DDBJ whole genome shotgun (WGS) entry which is preliminary data.</text>
</comment>
<comment type="similarity">
    <text evidence="1">Belongs to the histidine acid phosphatase family.</text>
</comment>
<protein>
    <submittedName>
        <fullName evidence="2">Phosphoglycerate mutase-like protein</fullName>
    </submittedName>
</protein>
<evidence type="ECO:0000313" key="3">
    <source>
        <dbReference type="Proteomes" id="UP001164286"/>
    </source>
</evidence>
<dbReference type="AlphaFoldDB" id="A0AA38H3H6"/>
<dbReference type="Proteomes" id="UP001164286">
    <property type="component" value="Unassembled WGS sequence"/>
</dbReference>
<dbReference type="GeneID" id="77730230"/>
<proteinExistence type="inferred from homology"/>
<evidence type="ECO:0000256" key="1">
    <source>
        <dbReference type="ARBA" id="ARBA00005375"/>
    </source>
</evidence>
<keyword evidence="3" id="KW-1185">Reference proteome</keyword>
<gene>
    <name evidence="2" type="ORF">MKK02DRAFT_40257</name>
</gene>
<dbReference type="PANTHER" id="PTHR11567">
    <property type="entry name" value="ACID PHOSPHATASE-RELATED"/>
    <property type="match status" value="1"/>
</dbReference>
<dbReference type="PANTHER" id="PTHR11567:SF195">
    <property type="entry name" value="ACID PHOSPHATASE, PUTATIVE (AFU_ORTHOLOGUE AFUA_3G14570)-RELATED"/>
    <property type="match status" value="1"/>
</dbReference>
<sequence length="457" mass="50521">MSVNMNIFGTHYAPAASNINNLAAVINGTGAPGIYNSSHVSDANYGVYNWCNMPHVRAQEYQVPSSDYALSYVEVIHRHHKRTPYASNTFFKQDQTWDCSLNGPYHYGRNATGIASDVVPISWQGFKDYTNPFTTTVGPGFPGSSCQFPQITEGGLEDSHTHGKDLAAVYRDKLGFLPKDLDHNKISFRVTNNVITSQVLGGLAKGMFENVADLAAYIQSSDYDSLEPTLSCPLANSLRANYTGSNPAWAAHLNASAALYSRLDNVSGIARPDTGGWHTSLDHYYDNLSAHQCHGKSLPCSVNATSQCITQEDANTVYRLGNYEYDYYFRSAANSTAYSALRYGAFFLELQEHMRANMDGSSTTKYWHNVAHDGSISPLLGLLQIETMVWPGMGSEVVFELWKKVSGDYYIRVLWKGQPMKTSTPLGTLNMVPVQKFFDYLGQMIPSDLVKICSQSA</sequence>
<dbReference type="InterPro" id="IPR000560">
    <property type="entry name" value="His_Pase_clade-2"/>
</dbReference>
<dbReference type="SUPFAM" id="SSF53254">
    <property type="entry name" value="Phosphoglycerate mutase-like"/>
    <property type="match status" value="1"/>
</dbReference>
<dbReference type="Gene3D" id="3.40.50.1240">
    <property type="entry name" value="Phosphoglycerate mutase-like"/>
    <property type="match status" value="1"/>
</dbReference>